<evidence type="ECO:0000313" key="7">
    <source>
        <dbReference type="EMBL" id="RWS26535.1"/>
    </source>
</evidence>
<keyword evidence="8" id="KW-1185">Reference proteome</keyword>
<comment type="similarity">
    <text evidence="2 6">Belongs to the Mediator complex subunit 11 family.</text>
</comment>
<keyword evidence="6" id="KW-0804">Transcription</keyword>
<dbReference type="GO" id="GO:0003712">
    <property type="term" value="F:transcription coregulator activity"/>
    <property type="evidence" value="ECO:0007669"/>
    <property type="project" value="InterPro"/>
</dbReference>
<dbReference type="GO" id="GO:0006357">
    <property type="term" value="P:regulation of transcription by RNA polymerase II"/>
    <property type="evidence" value="ECO:0007669"/>
    <property type="project" value="InterPro"/>
</dbReference>
<protein>
    <recommendedName>
        <fullName evidence="3 6">Mediator of RNA polymerase II transcription subunit 11</fullName>
    </recommendedName>
    <alternativeName>
        <fullName evidence="5 6">Mediator complex subunit 11</fullName>
    </alternativeName>
</protein>
<evidence type="ECO:0000256" key="5">
    <source>
        <dbReference type="ARBA" id="ARBA00032011"/>
    </source>
</evidence>
<comment type="caution">
    <text evidence="7">The sequence shown here is derived from an EMBL/GenBank/DDBJ whole genome shotgun (WGS) entry which is preliminary data.</text>
</comment>
<evidence type="ECO:0000256" key="3">
    <source>
        <dbReference type="ARBA" id="ARBA00019621"/>
    </source>
</evidence>
<accession>A0A443SGB1</accession>
<name>A0A443SGB1_9ACAR</name>
<evidence type="ECO:0000256" key="1">
    <source>
        <dbReference type="ARBA" id="ARBA00004123"/>
    </source>
</evidence>
<comment type="function">
    <text evidence="6">Component of the Mediator complex, a coactivator involved in the regulated transcription of nearly all RNA polymerase II-dependent genes. Mediator functions as a bridge to convey information from gene-specific regulatory proteins to the basal RNA polymerase II transcription machinery. Mediator is recruited to promoters by direct interactions with regulatory proteins and serves as a scaffold for the assembly of a functional pre-initiation complex with RNA polymerase II and the general transcription factors.</text>
</comment>
<dbReference type="VEuPathDB" id="VectorBase:LDEU005506"/>
<dbReference type="PANTHER" id="PTHR22890">
    <property type="entry name" value="MEDIATOR OF RNA POLYMERASE II TRANSCRIPTION SUBUNIT 11"/>
    <property type="match status" value="1"/>
</dbReference>
<reference evidence="7 8" key="1">
    <citation type="journal article" date="2018" name="Gigascience">
        <title>Genomes of trombidid mites reveal novel predicted allergens and laterally-transferred genes associated with secondary metabolism.</title>
        <authorList>
            <person name="Dong X."/>
            <person name="Chaisiri K."/>
            <person name="Xia D."/>
            <person name="Armstrong S.D."/>
            <person name="Fang Y."/>
            <person name="Donnelly M.J."/>
            <person name="Kadowaki T."/>
            <person name="McGarry J.W."/>
            <person name="Darby A.C."/>
            <person name="Makepeace B.L."/>
        </authorList>
    </citation>
    <scope>NUCLEOTIDE SEQUENCE [LARGE SCALE GENOMIC DNA]</scope>
    <source>
        <strain evidence="7">UoL-UT</strain>
    </source>
</reference>
<keyword evidence="6" id="KW-0010">Activator</keyword>
<evidence type="ECO:0000256" key="6">
    <source>
        <dbReference type="RuleBase" id="RU364147"/>
    </source>
</evidence>
<dbReference type="Pfam" id="PF10280">
    <property type="entry name" value="Med11"/>
    <property type="match status" value="1"/>
</dbReference>
<evidence type="ECO:0000256" key="2">
    <source>
        <dbReference type="ARBA" id="ARBA00008186"/>
    </source>
</evidence>
<dbReference type="EMBL" id="NCKV01002673">
    <property type="protein sequence ID" value="RWS26535.1"/>
    <property type="molecule type" value="Genomic_DNA"/>
</dbReference>
<evidence type="ECO:0000256" key="4">
    <source>
        <dbReference type="ARBA" id="ARBA00023242"/>
    </source>
</evidence>
<gene>
    <name evidence="6" type="primary">MED11</name>
    <name evidence="7" type="ORF">B4U80_04057</name>
</gene>
<dbReference type="OrthoDB" id="5418434at2759"/>
<comment type="subcellular location">
    <subcellularLocation>
        <location evidence="1 6">Nucleus</location>
    </subcellularLocation>
</comment>
<sequence length="144" mass="16417">MNVSTDRLRELDVIEKELQNALQSAGVAIQELSKDKPTIKQVELHSNAFLKSLQTVENGISKQIMYLTQSSTGQAHEGSCYASQKVLNMAWHRLEHARLRLNDLERCRLQHIQQMNAARQQMTVHSVATQQMPNQTQQPPSQQQ</sequence>
<keyword evidence="4 6" id="KW-0539">Nucleus</keyword>
<keyword evidence="6" id="KW-0805">Transcription regulation</keyword>
<comment type="subunit">
    <text evidence="6">Component of the Mediator complex.</text>
</comment>
<dbReference type="InterPro" id="IPR019404">
    <property type="entry name" value="Mediator_Med11"/>
</dbReference>
<dbReference type="STRING" id="299467.A0A443SGB1"/>
<dbReference type="Gene3D" id="1.10.287.3490">
    <property type="match status" value="1"/>
</dbReference>
<proteinExistence type="inferred from homology"/>
<dbReference type="GO" id="GO:0016592">
    <property type="term" value="C:mediator complex"/>
    <property type="evidence" value="ECO:0007669"/>
    <property type="project" value="InterPro"/>
</dbReference>
<dbReference type="AlphaFoldDB" id="A0A443SGB1"/>
<organism evidence="7 8">
    <name type="scientific">Leptotrombidium deliense</name>
    <dbReference type="NCBI Taxonomy" id="299467"/>
    <lineage>
        <taxon>Eukaryota</taxon>
        <taxon>Metazoa</taxon>
        <taxon>Ecdysozoa</taxon>
        <taxon>Arthropoda</taxon>
        <taxon>Chelicerata</taxon>
        <taxon>Arachnida</taxon>
        <taxon>Acari</taxon>
        <taxon>Acariformes</taxon>
        <taxon>Trombidiformes</taxon>
        <taxon>Prostigmata</taxon>
        <taxon>Anystina</taxon>
        <taxon>Parasitengona</taxon>
        <taxon>Trombiculoidea</taxon>
        <taxon>Trombiculidae</taxon>
        <taxon>Leptotrombidium</taxon>
    </lineage>
</organism>
<dbReference type="Proteomes" id="UP000288716">
    <property type="component" value="Unassembled WGS sequence"/>
</dbReference>
<evidence type="ECO:0000313" key="8">
    <source>
        <dbReference type="Proteomes" id="UP000288716"/>
    </source>
</evidence>